<evidence type="ECO:0000313" key="4">
    <source>
        <dbReference type="Proteomes" id="UP000265703"/>
    </source>
</evidence>
<organism evidence="3 4">
    <name type="scientific">Glomus cerebriforme</name>
    <dbReference type="NCBI Taxonomy" id="658196"/>
    <lineage>
        <taxon>Eukaryota</taxon>
        <taxon>Fungi</taxon>
        <taxon>Fungi incertae sedis</taxon>
        <taxon>Mucoromycota</taxon>
        <taxon>Glomeromycotina</taxon>
        <taxon>Glomeromycetes</taxon>
        <taxon>Glomerales</taxon>
        <taxon>Glomeraceae</taxon>
        <taxon>Glomus</taxon>
    </lineage>
</organism>
<dbReference type="OrthoDB" id="5588846at2759"/>
<gene>
    <name evidence="3" type="ORF">C1645_825414</name>
</gene>
<dbReference type="InterPro" id="IPR016093">
    <property type="entry name" value="MIR_motif"/>
</dbReference>
<name>A0A397SZ14_9GLOM</name>
<accession>A0A397SZ14</accession>
<protein>
    <recommendedName>
        <fullName evidence="2">MIR domain-containing protein</fullName>
    </recommendedName>
</protein>
<dbReference type="SUPFAM" id="SSF82109">
    <property type="entry name" value="MIR domain"/>
    <property type="match status" value="1"/>
</dbReference>
<evidence type="ECO:0000259" key="2">
    <source>
        <dbReference type="PROSITE" id="PS50919"/>
    </source>
</evidence>
<dbReference type="AlphaFoldDB" id="A0A397SZ14"/>
<dbReference type="Proteomes" id="UP000265703">
    <property type="component" value="Unassembled WGS sequence"/>
</dbReference>
<dbReference type="EMBL" id="QKYT01000235">
    <property type="protein sequence ID" value="RIA89047.1"/>
    <property type="molecule type" value="Genomic_DNA"/>
</dbReference>
<evidence type="ECO:0000313" key="3">
    <source>
        <dbReference type="EMBL" id="RIA89047.1"/>
    </source>
</evidence>
<comment type="caution">
    <text evidence="3">The sequence shown here is derived from an EMBL/GenBank/DDBJ whole genome shotgun (WGS) entry which is preliminary data.</text>
</comment>
<reference evidence="3 4" key="1">
    <citation type="submission" date="2018-06" db="EMBL/GenBank/DDBJ databases">
        <title>Comparative genomics reveals the genomic features of Rhizophagus irregularis, R. cerebriforme, R. diaphanum and Gigaspora rosea, and their symbiotic lifestyle signature.</title>
        <authorList>
            <person name="Morin E."/>
            <person name="San Clemente H."/>
            <person name="Chen E.C.H."/>
            <person name="De La Providencia I."/>
            <person name="Hainaut M."/>
            <person name="Kuo A."/>
            <person name="Kohler A."/>
            <person name="Murat C."/>
            <person name="Tang N."/>
            <person name="Roy S."/>
            <person name="Loubradou J."/>
            <person name="Henrissat B."/>
            <person name="Grigoriev I.V."/>
            <person name="Corradi N."/>
            <person name="Roux C."/>
            <person name="Martin F.M."/>
        </authorList>
    </citation>
    <scope>NUCLEOTIDE SEQUENCE [LARGE SCALE GENOMIC DNA]</scope>
    <source>
        <strain evidence="3 4">DAOM 227022</strain>
    </source>
</reference>
<dbReference type="InterPro" id="IPR036300">
    <property type="entry name" value="MIR_dom_sf"/>
</dbReference>
<feature type="domain" description="MIR" evidence="2">
    <location>
        <begin position="155"/>
        <end position="205"/>
    </location>
</feature>
<dbReference type="CDD" id="cd23263">
    <property type="entry name" value="beta-trefoil_MIR"/>
    <property type="match status" value="1"/>
</dbReference>
<proteinExistence type="predicted"/>
<evidence type="ECO:0000256" key="1">
    <source>
        <dbReference type="ARBA" id="ARBA00022737"/>
    </source>
</evidence>
<dbReference type="Gene3D" id="2.80.10.50">
    <property type="match status" value="1"/>
</dbReference>
<sequence>MDIPKYDGNVHPDEWIKDIQKYFKLKKISYGHLEIAISLVDSTISLPTGINSLEELLDALKKDISFTVFKNTNKRKLQLLKYIPEREGGDTSKFVSIFRKLCFNAEINNIAEQTNIFFTLLPTDDYLLEIYKRKDKINSMNDLIKEFEEVVRDEANIIKDGSIVALKHVATGKYLNSNRSLRYKTGSRSQLVFAGGLDLWIIRYIKEYANQTDILITLQHFGSNKFLRVRYYGSYSSDNCYVNGYYKSPLTKNTEVSCGEYVTWKVNHKLKNHQDYLKSNDTFNLSIKKLYDNNGNYIQGSYYDFLRSHDVQFTIKNDTFQEVICHNKDLGINDEWCIELVKQA</sequence>
<keyword evidence="4" id="KW-1185">Reference proteome</keyword>
<keyword evidence="1" id="KW-0677">Repeat</keyword>
<dbReference type="PROSITE" id="PS50919">
    <property type="entry name" value="MIR"/>
    <property type="match status" value="1"/>
</dbReference>